<sequence length="39" mass="4706">MCLVTFHDHRLSKLNLRLTLQRNLVRKRTFWFLAFGGES</sequence>
<proteinExistence type="predicted"/>
<protein>
    <submittedName>
        <fullName evidence="1">Uncharacterized protein</fullName>
    </submittedName>
</protein>
<accession>A0A2P5D8V0</accession>
<name>A0A2P5D8V0_PARAD</name>
<evidence type="ECO:0000313" key="2">
    <source>
        <dbReference type="Proteomes" id="UP000237105"/>
    </source>
</evidence>
<keyword evidence="2" id="KW-1185">Reference proteome</keyword>
<dbReference type="Proteomes" id="UP000237105">
    <property type="component" value="Unassembled WGS sequence"/>
</dbReference>
<comment type="caution">
    <text evidence="1">The sequence shown here is derived from an EMBL/GenBank/DDBJ whole genome shotgun (WGS) entry which is preliminary data.</text>
</comment>
<organism evidence="1 2">
    <name type="scientific">Parasponia andersonii</name>
    <name type="common">Sponia andersonii</name>
    <dbReference type="NCBI Taxonomy" id="3476"/>
    <lineage>
        <taxon>Eukaryota</taxon>
        <taxon>Viridiplantae</taxon>
        <taxon>Streptophyta</taxon>
        <taxon>Embryophyta</taxon>
        <taxon>Tracheophyta</taxon>
        <taxon>Spermatophyta</taxon>
        <taxon>Magnoliopsida</taxon>
        <taxon>eudicotyledons</taxon>
        <taxon>Gunneridae</taxon>
        <taxon>Pentapetalae</taxon>
        <taxon>rosids</taxon>
        <taxon>fabids</taxon>
        <taxon>Rosales</taxon>
        <taxon>Cannabaceae</taxon>
        <taxon>Parasponia</taxon>
    </lineage>
</organism>
<reference evidence="2" key="1">
    <citation type="submission" date="2016-06" db="EMBL/GenBank/DDBJ databases">
        <title>Parallel loss of symbiosis genes in relatives of nitrogen-fixing non-legume Parasponia.</title>
        <authorList>
            <person name="Van Velzen R."/>
            <person name="Holmer R."/>
            <person name="Bu F."/>
            <person name="Rutten L."/>
            <person name="Van Zeijl A."/>
            <person name="Liu W."/>
            <person name="Santuari L."/>
            <person name="Cao Q."/>
            <person name="Sharma T."/>
            <person name="Shen D."/>
            <person name="Roswanjaya Y."/>
            <person name="Wardhani T."/>
            <person name="Kalhor M.S."/>
            <person name="Jansen J."/>
            <person name="Van den Hoogen J."/>
            <person name="Gungor B."/>
            <person name="Hartog M."/>
            <person name="Hontelez J."/>
            <person name="Verver J."/>
            <person name="Yang W.-C."/>
            <person name="Schijlen E."/>
            <person name="Repin R."/>
            <person name="Schilthuizen M."/>
            <person name="Schranz E."/>
            <person name="Heidstra R."/>
            <person name="Miyata K."/>
            <person name="Fedorova E."/>
            <person name="Kohlen W."/>
            <person name="Bisseling T."/>
            <person name="Smit S."/>
            <person name="Geurts R."/>
        </authorList>
    </citation>
    <scope>NUCLEOTIDE SEQUENCE [LARGE SCALE GENOMIC DNA]</scope>
    <source>
        <strain evidence="2">cv. WU1-14</strain>
    </source>
</reference>
<evidence type="ECO:0000313" key="1">
    <source>
        <dbReference type="EMBL" id="PON69730.1"/>
    </source>
</evidence>
<gene>
    <name evidence="1" type="ORF">PanWU01x14_085140</name>
</gene>
<dbReference type="EMBL" id="JXTB01000054">
    <property type="protein sequence ID" value="PON69730.1"/>
    <property type="molecule type" value="Genomic_DNA"/>
</dbReference>
<dbReference type="AlphaFoldDB" id="A0A2P5D8V0"/>